<keyword evidence="1" id="KW-1133">Transmembrane helix</keyword>
<protein>
    <submittedName>
        <fullName evidence="2">Uncharacterized protein</fullName>
    </submittedName>
</protein>
<evidence type="ECO:0000313" key="2">
    <source>
        <dbReference type="EMBL" id="KDR40830.1"/>
    </source>
</evidence>
<keyword evidence="1" id="KW-0472">Membrane</keyword>
<reference evidence="2 3" key="1">
    <citation type="submission" date="2014-03" db="EMBL/GenBank/DDBJ databases">
        <title>Draft Genome Sequences of Four Burkholderia Strains.</title>
        <authorList>
            <person name="Liu X.Y."/>
            <person name="Li C.X."/>
            <person name="Xu J.H."/>
        </authorList>
    </citation>
    <scope>NUCLEOTIDE SEQUENCE [LARGE SCALE GENOMIC DNA]</scope>
    <source>
        <strain evidence="2 3">DSM 50014</strain>
    </source>
</reference>
<keyword evidence="3" id="KW-1185">Reference proteome</keyword>
<evidence type="ECO:0000256" key="1">
    <source>
        <dbReference type="SAM" id="Phobius"/>
    </source>
</evidence>
<gene>
    <name evidence="2" type="ORF">BG61_22480</name>
</gene>
<proteinExistence type="predicted"/>
<evidence type="ECO:0000313" key="3">
    <source>
        <dbReference type="Proteomes" id="UP000027466"/>
    </source>
</evidence>
<dbReference type="EMBL" id="JFHC01000035">
    <property type="protein sequence ID" value="KDR40830.1"/>
    <property type="molecule type" value="Genomic_DNA"/>
</dbReference>
<feature type="transmembrane region" description="Helical" evidence="1">
    <location>
        <begin position="53"/>
        <end position="75"/>
    </location>
</feature>
<name>A0A069PJQ8_9BURK</name>
<organism evidence="2 3">
    <name type="scientific">Caballeronia glathei</name>
    <dbReference type="NCBI Taxonomy" id="60547"/>
    <lineage>
        <taxon>Bacteria</taxon>
        <taxon>Pseudomonadati</taxon>
        <taxon>Pseudomonadota</taxon>
        <taxon>Betaproteobacteria</taxon>
        <taxon>Burkholderiales</taxon>
        <taxon>Burkholderiaceae</taxon>
        <taxon>Caballeronia</taxon>
    </lineage>
</organism>
<comment type="caution">
    <text evidence="2">The sequence shown here is derived from an EMBL/GenBank/DDBJ whole genome shotgun (WGS) entry which is preliminary data.</text>
</comment>
<feature type="transmembrane region" description="Helical" evidence="1">
    <location>
        <begin position="21"/>
        <end position="41"/>
    </location>
</feature>
<feature type="transmembrane region" description="Helical" evidence="1">
    <location>
        <begin position="87"/>
        <end position="105"/>
    </location>
</feature>
<dbReference type="Proteomes" id="UP000027466">
    <property type="component" value="Unassembled WGS sequence"/>
</dbReference>
<sequence>MTTAKGISMATKRTNAYVDRNIAWLAPLIGAIVFALAKPIFEALSGPGALPTWFPGAALAAALLCMLAAGFGLTRVDTVSSSVSLRVAKYGLVAVAIVLVAKAILS</sequence>
<accession>A0A069PJQ8</accession>
<dbReference type="RefSeq" id="WP_035941825.1">
    <property type="nucleotide sequence ID" value="NZ_CADFFX010000025.1"/>
</dbReference>
<dbReference type="AlphaFoldDB" id="A0A069PJQ8"/>
<keyword evidence="1" id="KW-0812">Transmembrane</keyword>